<dbReference type="EMBL" id="LAVV01006790">
    <property type="protein sequence ID" value="KNZ58298.1"/>
    <property type="molecule type" value="Genomic_DNA"/>
</dbReference>
<protein>
    <submittedName>
        <fullName evidence="2">Uncharacterized protein</fullName>
    </submittedName>
</protein>
<sequence length="393" mass="45183">MGYGFLLSEVSPWMQAHVDLMKLNSNDPIMNKTQLESVSLIENKIIIRLISSATRDTSSYELTGTRRPLLMCRGRANRKTSPEGGRSRCKRAGLAHKKQPARNLTSGRGEDGKKSCQEYIPLGLKHSTAYLHQVGDVRRSIYNPRQRSTNLYHRNQKMSLMNNLRSHRRRVGRSRRQNETIRPSARRRVLDYAVFEHIVLKNVLKYGRFIRSGFKWSVRSGFVYCAGRDVEESNTDRSPFRIATKILWAVGPFNCKSEWMMGRAEGRMRKRMAHFERALNQPPPFSHSKAFLCPGDYSRRSSFVHAKATKANRAMSFMVGFECVQARGRGVSIEKVSIQGAMKVNWKMYMLYFQIGLVKRDMNTAINWKWASWPGSTGAGRMWDKCGACWLLL</sequence>
<evidence type="ECO:0000313" key="2">
    <source>
        <dbReference type="EMBL" id="KNZ58298.1"/>
    </source>
</evidence>
<keyword evidence="3" id="KW-1185">Reference proteome</keyword>
<feature type="region of interest" description="Disordered" evidence="1">
    <location>
        <begin position="74"/>
        <end position="113"/>
    </location>
</feature>
<name>A0A0L6VC35_9BASI</name>
<feature type="compositionally biased region" description="Basic residues" evidence="1">
    <location>
        <begin position="87"/>
        <end position="100"/>
    </location>
</feature>
<reference evidence="2 3" key="1">
    <citation type="submission" date="2015-08" db="EMBL/GenBank/DDBJ databases">
        <title>Next Generation Sequencing and Analysis of the Genome of Puccinia sorghi L Schw, the Causal Agent of Maize Common Rust.</title>
        <authorList>
            <person name="Rochi L."/>
            <person name="Burguener G."/>
            <person name="Darino M."/>
            <person name="Turjanski A."/>
            <person name="Kreff E."/>
            <person name="Dieguez M.J."/>
            <person name="Sacco F."/>
        </authorList>
    </citation>
    <scope>NUCLEOTIDE SEQUENCE [LARGE SCALE GENOMIC DNA]</scope>
    <source>
        <strain evidence="2 3">RO10H11247</strain>
    </source>
</reference>
<evidence type="ECO:0000256" key="1">
    <source>
        <dbReference type="SAM" id="MobiDB-lite"/>
    </source>
</evidence>
<organism evidence="2 3">
    <name type="scientific">Puccinia sorghi</name>
    <dbReference type="NCBI Taxonomy" id="27349"/>
    <lineage>
        <taxon>Eukaryota</taxon>
        <taxon>Fungi</taxon>
        <taxon>Dikarya</taxon>
        <taxon>Basidiomycota</taxon>
        <taxon>Pucciniomycotina</taxon>
        <taxon>Pucciniomycetes</taxon>
        <taxon>Pucciniales</taxon>
        <taxon>Pucciniaceae</taxon>
        <taxon>Puccinia</taxon>
    </lineage>
</organism>
<proteinExistence type="predicted"/>
<gene>
    <name evidence="2" type="ORF">VP01_1958g2</name>
</gene>
<accession>A0A0L6VC35</accession>
<evidence type="ECO:0000313" key="3">
    <source>
        <dbReference type="Proteomes" id="UP000037035"/>
    </source>
</evidence>
<dbReference type="AlphaFoldDB" id="A0A0L6VC35"/>
<dbReference type="VEuPathDB" id="FungiDB:VP01_1958g2"/>
<comment type="caution">
    <text evidence="2">The sequence shown here is derived from an EMBL/GenBank/DDBJ whole genome shotgun (WGS) entry which is preliminary data.</text>
</comment>
<dbReference type="Proteomes" id="UP000037035">
    <property type="component" value="Unassembled WGS sequence"/>
</dbReference>